<dbReference type="GO" id="GO:0016020">
    <property type="term" value="C:membrane"/>
    <property type="evidence" value="ECO:0007669"/>
    <property type="project" value="UniProtKB-SubCell"/>
</dbReference>
<evidence type="ECO:0000256" key="9">
    <source>
        <dbReference type="ARBA" id="ARBA00052530"/>
    </source>
</evidence>
<evidence type="ECO:0000256" key="10">
    <source>
        <dbReference type="RuleBase" id="RU363097"/>
    </source>
</evidence>
<dbReference type="FunFam" id="3.40.50.720:FF:000143">
    <property type="entry name" value="Fatty acyl-CoA reductase"/>
    <property type="match status" value="1"/>
</dbReference>
<dbReference type="EC" id="1.2.1.84" evidence="10"/>
<dbReference type="PANTHER" id="PTHR11011:SF81">
    <property type="entry name" value="FATTY ACYL-COA REDUCTASE"/>
    <property type="match status" value="1"/>
</dbReference>
<dbReference type="EMBL" id="GECU01020192">
    <property type="protein sequence ID" value="JAS87514.1"/>
    <property type="molecule type" value="Transcribed_RNA"/>
</dbReference>
<dbReference type="GO" id="GO:0005777">
    <property type="term" value="C:peroxisome"/>
    <property type="evidence" value="ECO:0007669"/>
    <property type="project" value="TreeGrafter"/>
</dbReference>
<dbReference type="SUPFAM" id="SSF51735">
    <property type="entry name" value="NAD(P)-binding Rossmann-fold domains"/>
    <property type="match status" value="1"/>
</dbReference>
<dbReference type="PANTHER" id="PTHR11011">
    <property type="entry name" value="MALE STERILITY PROTEIN 2-RELATED"/>
    <property type="match status" value="1"/>
</dbReference>
<keyword evidence="10" id="KW-0560">Oxidoreductase</keyword>
<dbReference type="Gene3D" id="3.40.50.720">
    <property type="entry name" value="NAD(P)-binding Rossmann-like Domain"/>
    <property type="match status" value="1"/>
</dbReference>
<reference evidence="13" key="1">
    <citation type="submission" date="2015-11" db="EMBL/GenBank/DDBJ databases">
        <title>De novo transcriptome assembly of four potential Pierce s Disease insect vectors from Arizona vineyards.</title>
        <authorList>
            <person name="Tassone E.E."/>
        </authorList>
    </citation>
    <scope>NUCLEOTIDE SEQUENCE</scope>
</reference>
<evidence type="ECO:0000259" key="12">
    <source>
        <dbReference type="Pfam" id="PF07993"/>
    </source>
</evidence>
<keyword evidence="3 10" id="KW-0444">Lipid biosynthesis</keyword>
<dbReference type="InterPro" id="IPR033640">
    <property type="entry name" value="FAR_C"/>
</dbReference>
<keyword evidence="8" id="KW-0472">Membrane</keyword>
<keyword evidence="4" id="KW-0812">Transmembrane</keyword>
<dbReference type="CDD" id="cd05236">
    <property type="entry name" value="FAR-N_SDR_e"/>
    <property type="match status" value="1"/>
</dbReference>
<evidence type="ECO:0000256" key="2">
    <source>
        <dbReference type="ARBA" id="ARBA00005928"/>
    </source>
</evidence>
<evidence type="ECO:0000256" key="7">
    <source>
        <dbReference type="ARBA" id="ARBA00023098"/>
    </source>
</evidence>
<evidence type="ECO:0000313" key="13">
    <source>
        <dbReference type="EMBL" id="JAS87514.1"/>
    </source>
</evidence>
<evidence type="ECO:0000256" key="5">
    <source>
        <dbReference type="ARBA" id="ARBA00022857"/>
    </source>
</evidence>
<keyword evidence="5 10" id="KW-0521">NADP</keyword>
<comment type="subcellular location">
    <subcellularLocation>
        <location evidence="1">Membrane</location>
        <topology evidence="1">Multi-pass membrane protein</topology>
    </subcellularLocation>
</comment>
<organism evidence="13">
    <name type="scientific">Homalodisca liturata</name>
    <dbReference type="NCBI Taxonomy" id="320908"/>
    <lineage>
        <taxon>Eukaryota</taxon>
        <taxon>Metazoa</taxon>
        <taxon>Ecdysozoa</taxon>
        <taxon>Arthropoda</taxon>
        <taxon>Hexapoda</taxon>
        <taxon>Insecta</taxon>
        <taxon>Pterygota</taxon>
        <taxon>Neoptera</taxon>
        <taxon>Paraneoptera</taxon>
        <taxon>Hemiptera</taxon>
        <taxon>Auchenorrhyncha</taxon>
        <taxon>Membracoidea</taxon>
        <taxon>Cicadellidae</taxon>
        <taxon>Cicadellinae</taxon>
        <taxon>Proconiini</taxon>
        <taxon>Homalodisca</taxon>
    </lineage>
</organism>
<dbReference type="Pfam" id="PF03015">
    <property type="entry name" value="Sterile"/>
    <property type="match status" value="1"/>
</dbReference>
<comment type="catalytic activity">
    <reaction evidence="9 10">
        <text>a long-chain fatty acyl-CoA + 2 NADPH + 2 H(+) = a long-chain primary fatty alcohol + 2 NADP(+) + CoA</text>
        <dbReference type="Rhea" id="RHEA:52716"/>
        <dbReference type="ChEBI" id="CHEBI:15378"/>
        <dbReference type="ChEBI" id="CHEBI:57287"/>
        <dbReference type="ChEBI" id="CHEBI:57783"/>
        <dbReference type="ChEBI" id="CHEBI:58349"/>
        <dbReference type="ChEBI" id="CHEBI:77396"/>
        <dbReference type="ChEBI" id="CHEBI:83139"/>
        <dbReference type="EC" id="1.2.1.84"/>
    </reaction>
</comment>
<protein>
    <recommendedName>
        <fullName evidence="10">Fatty acyl-CoA reductase</fullName>
        <ecNumber evidence="10">1.2.1.84</ecNumber>
    </recommendedName>
</protein>
<dbReference type="InterPro" id="IPR026055">
    <property type="entry name" value="FAR"/>
</dbReference>
<evidence type="ECO:0000256" key="4">
    <source>
        <dbReference type="ARBA" id="ARBA00022692"/>
    </source>
</evidence>
<feature type="domain" description="Thioester reductase (TE)" evidence="12">
    <location>
        <begin position="82"/>
        <end position="352"/>
    </location>
</feature>
<proteinExistence type="inferred from homology"/>
<evidence type="ECO:0000259" key="11">
    <source>
        <dbReference type="Pfam" id="PF03015"/>
    </source>
</evidence>
<comment type="function">
    <text evidence="10">Catalyzes the reduction of fatty acyl-CoA to fatty alcohols.</text>
</comment>
<comment type="similarity">
    <text evidence="2 10">Belongs to the fatty acyl-CoA reductase family.</text>
</comment>
<dbReference type="GO" id="GO:0102965">
    <property type="term" value="F:alcohol-forming long-chain fatty acyl-CoA reductase activity"/>
    <property type="evidence" value="ECO:0007669"/>
    <property type="project" value="UniProtKB-EC"/>
</dbReference>
<dbReference type="InterPro" id="IPR036291">
    <property type="entry name" value="NAD(P)-bd_dom_sf"/>
</dbReference>
<gene>
    <name evidence="13" type="ORF">g.15983</name>
</gene>
<feature type="domain" description="Fatty acyl-CoA reductase C-terminal" evidence="11">
    <location>
        <begin position="422"/>
        <end position="514"/>
    </location>
</feature>
<evidence type="ECO:0000256" key="6">
    <source>
        <dbReference type="ARBA" id="ARBA00022989"/>
    </source>
</evidence>
<dbReference type="CDD" id="cd09071">
    <property type="entry name" value="FAR_C"/>
    <property type="match status" value="1"/>
</dbReference>
<name>A0A1B6IKS1_9HEMI</name>
<accession>A0A1B6IKS1</accession>
<dbReference type="GO" id="GO:0035336">
    <property type="term" value="P:long-chain fatty-acyl-CoA metabolic process"/>
    <property type="evidence" value="ECO:0007669"/>
    <property type="project" value="TreeGrafter"/>
</dbReference>
<sequence length="557" mass="64588">MMEEEPFDLFRLSELSLNLKTSIVAPTRPVFPKKQQDLSSQLHDQDPLQLLGEKSFAKPKETAFDEIGTPIQEFFRDSHVFITGGTGFLGKLLTEKLIRSTPNVGKIYLLMRAKRGKSAQERFHELFQDKVFLRMKTEVPDYLSKVSFVDGDLSEPDLGLSEADRQMLSDKVNIVFHSAADVRFLQPLRLAIESNLQGGKRVLDLAKGMKNLQSYVHVSTAYSFCVQRVIKEEVPKMSITREDVLENLKSKTDEEIEDELERIMQGWPNTYAFTKALCEDLIRDESEGMPICIFRPSVVGPSYREPVRGWTDNVNGPFGLLLGITLGIFHCFWTNQELILDLVPVDYVVNGMIAAAWQTALCRNQLLVYNCTSLSEQRVDWKTFRAFERKYKDHWPFSQAVWYDSFFLNDSKFIDDICNIFLHKIPGLFLDKLAVLSGQKPRMMRIYDKIDALRPQAHYFSFAVWEFENNNLVNLRSTLNKEDKILFNFDFRDINYEEYFIVGKLGLRYYFLKDQMETMPAAKRKYMWLYWAHNSLKLLSGLVVLKLLVFTAHVLPI</sequence>
<keyword evidence="7 10" id="KW-0443">Lipid metabolism</keyword>
<evidence type="ECO:0000256" key="3">
    <source>
        <dbReference type="ARBA" id="ARBA00022516"/>
    </source>
</evidence>
<dbReference type="AlphaFoldDB" id="A0A1B6IKS1"/>
<dbReference type="Pfam" id="PF07993">
    <property type="entry name" value="NAD_binding_4"/>
    <property type="match status" value="1"/>
</dbReference>
<keyword evidence="6" id="KW-1133">Transmembrane helix</keyword>
<dbReference type="InterPro" id="IPR013120">
    <property type="entry name" value="FAR_NAD-bd"/>
</dbReference>
<dbReference type="GO" id="GO:0080019">
    <property type="term" value="F:alcohol-forming very long-chain fatty acyl-CoA reductase activity"/>
    <property type="evidence" value="ECO:0007669"/>
    <property type="project" value="InterPro"/>
</dbReference>
<evidence type="ECO:0000256" key="8">
    <source>
        <dbReference type="ARBA" id="ARBA00023136"/>
    </source>
</evidence>
<evidence type="ECO:0000256" key="1">
    <source>
        <dbReference type="ARBA" id="ARBA00004141"/>
    </source>
</evidence>